<dbReference type="OrthoDB" id="10345618at2759"/>
<proteinExistence type="predicted"/>
<protein>
    <submittedName>
        <fullName evidence="1">Uncharacterized protein</fullName>
    </submittedName>
</protein>
<dbReference type="EMBL" id="JANBPY010003740">
    <property type="protein sequence ID" value="KAJ1950414.1"/>
    <property type="molecule type" value="Genomic_DNA"/>
</dbReference>
<evidence type="ECO:0000313" key="1">
    <source>
        <dbReference type="EMBL" id="KAJ1950414.1"/>
    </source>
</evidence>
<accession>A0A9W8AGE4</accession>
<comment type="caution">
    <text evidence="1">The sequence shown here is derived from an EMBL/GenBank/DDBJ whole genome shotgun (WGS) entry which is preliminary data.</text>
</comment>
<feature type="non-terminal residue" evidence="1">
    <location>
        <position position="318"/>
    </location>
</feature>
<dbReference type="Proteomes" id="UP001150925">
    <property type="component" value="Unassembled WGS sequence"/>
</dbReference>
<sequence length="318" mass="35608">MVSNEEIIYNLFVNLPSPCMDKVDPLGHYGDLFAPLHGSEPIEGLVTPLYQYQRAAVAQMLHQELYPPGSVPILGELPLDTYPPELRSEPIGCLNDCGKHHYSPVVNPLPASIETTADTTTVRTRGGILAEDPRTGKILEFLTLILLTKDQIACPTALDMPFTKTACGLTYRHYLDHSLLSPYNYPGRNPSHNGSKSAGSRSYEYKMTNEMNKVKYSCLPGEGIVPPLRYLALREMVHRPRFTRTALRCWLPPDLRKLMLFLGFCYVEDRESAAAYFASPEKPISESMQQHHQDLALFTKNTPDIPVFKANLALVSSQ</sequence>
<organism evidence="1 2">
    <name type="scientific">Dispira parvispora</name>
    <dbReference type="NCBI Taxonomy" id="1520584"/>
    <lineage>
        <taxon>Eukaryota</taxon>
        <taxon>Fungi</taxon>
        <taxon>Fungi incertae sedis</taxon>
        <taxon>Zoopagomycota</taxon>
        <taxon>Kickxellomycotina</taxon>
        <taxon>Dimargaritomycetes</taxon>
        <taxon>Dimargaritales</taxon>
        <taxon>Dimargaritaceae</taxon>
        <taxon>Dispira</taxon>
    </lineage>
</organism>
<name>A0A9W8AGE4_9FUNG</name>
<keyword evidence="2" id="KW-1185">Reference proteome</keyword>
<gene>
    <name evidence="1" type="ORF">IWQ62_006572</name>
</gene>
<evidence type="ECO:0000313" key="2">
    <source>
        <dbReference type="Proteomes" id="UP001150925"/>
    </source>
</evidence>
<reference evidence="1" key="1">
    <citation type="submission" date="2022-07" db="EMBL/GenBank/DDBJ databases">
        <title>Phylogenomic reconstructions and comparative analyses of Kickxellomycotina fungi.</title>
        <authorList>
            <person name="Reynolds N.K."/>
            <person name="Stajich J.E."/>
            <person name="Barry K."/>
            <person name="Grigoriev I.V."/>
            <person name="Crous P."/>
            <person name="Smith M.E."/>
        </authorList>
    </citation>
    <scope>NUCLEOTIDE SEQUENCE</scope>
    <source>
        <strain evidence="1">RSA 1196</strain>
    </source>
</reference>
<dbReference type="AlphaFoldDB" id="A0A9W8AGE4"/>